<organism evidence="2 3">
    <name type="scientific">Edwardsiella phage GF-2</name>
    <dbReference type="NCBI Taxonomy" id="1537091"/>
    <lineage>
        <taxon>Viruses</taxon>
        <taxon>Duplodnaviria</taxon>
        <taxon>Heunggongvirae</taxon>
        <taxon>Uroviricota</taxon>
        <taxon>Caudoviricetes</taxon>
        <taxon>Gofduovirus</taxon>
        <taxon>Gofduovirus GF2</taxon>
    </lineage>
</organism>
<evidence type="ECO:0000256" key="1">
    <source>
        <dbReference type="SAM" id="MobiDB-lite"/>
    </source>
</evidence>
<feature type="region of interest" description="Disordered" evidence="1">
    <location>
        <begin position="114"/>
        <end position="133"/>
    </location>
</feature>
<dbReference type="EMBL" id="AP014629">
    <property type="protein sequence ID" value="BAP28882.1"/>
    <property type="molecule type" value="Genomic_DNA"/>
</dbReference>
<evidence type="ECO:0000313" key="3">
    <source>
        <dbReference type="Proteomes" id="UP000202039"/>
    </source>
</evidence>
<evidence type="ECO:0000313" key="2">
    <source>
        <dbReference type="EMBL" id="BAP28882.1"/>
    </source>
</evidence>
<name>A0A077KC03_9CAUD</name>
<dbReference type="OrthoDB" id="40191at10239"/>
<dbReference type="GeneID" id="23681433"/>
<accession>A0A077KC03</accession>
<dbReference type="KEGG" id="vg:23681433"/>
<dbReference type="RefSeq" id="YP_009126614.1">
    <property type="nucleotide sequence ID" value="NC_026611.1"/>
</dbReference>
<protein>
    <submittedName>
        <fullName evidence="2">Uncharacterized protein</fullName>
    </submittedName>
</protein>
<dbReference type="Proteomes" id="UP000202039">
    <property type="component" value="Segment"/>
</dbReference>
<sequence>MTDKVMDALDAAESALQSLQLKVGFIDGATYPDGTAVALVAATNEYGRPDHNQPPRPFFRNAIAEHESEWSEKIADGIKAGVPVDRVLSAVGEVIVGDVVQSIATLMEPPLSPATIHQRRSRKVRPNDSTKPLVDTGVMIRDVHYEVGEIEHSEPGE</sequence>
<reference evidence="2 3" key="1">
    <citation type="journal article" date="2015" name="Arch. Virol.">
        <title>Full-genome sequence of a novel myovirus, GF-2, infecting Edwardsiella tarda: comparison with other Edwardsiella myoviral genomes.</title>
        <authorList>
            <person name="Yasuike M."/>
            <person name="Nishiki I."/>
            <person name="Iwasaki Y."/>
            <person name="Nakamura Y."/>
            <person name="Fujiwara A."/>
            <person name="Sugaya E."/>
            <person name="Kawato Y."/>
            <person name="Nagai S."/>
            <person name="Kobayashi T."/>
            <person name="Ototake M."/>
            <person name="Nakai T."/>
        </authorList>
    </citation>
    <scope>NUCLEOTIDE SEQUENCE [LARGE SCALE GENOMIC DNA]</scope>
</reference>
<proteinExistence type="predicted"/>
<keyword evidence="3" id="KW-1185">Reference proteome</keyword>